<dbReference type="EMBL" id="CP003345">
    <property type="protein sequence ID" value="AFM03810.1"/>
    <property type="molecule type" value="Genomic_DNA"/>
</dbReference>
<organism evidence="1 2">
    <name type="scientific">Bernardetia litoralis (strain ATCC 23117 / DSM 6794 / NBRC 15988 / NCIMB 1366 / Fx l1 / Sio-4)</name>
    <name type="common">Flexibacter litoralis</name>
    <dbReference type="NCBI Taxonomy" id="880071"/>
    <lineage>
        <taxon>Bacteria</taxon>
        <taxon>Pseudomonadati</taxon>
        <taxon>Bacteroidota</taxon>
        <taxon>Cytophagia</taxon>
        <taxon>Cytophagales</taxon>
        <taxon>Bernardetiaceae</taxon>
        <taxon>Bernardetia</taxon>
    </lineage>
</organism>
<dbReference type="RefSeq" id="WP_014797267.1">
    <property type="nucleotide sequence ID" value="NC_018018.1"/>
</dbReference>
<dbReference type="PATRIC" id="fig|880071.3.peg.1354"/>
<dbReference type="Proteomes" id="UP000006054">
    <property type="component" value="Chromosome"/>
</dbReference>
<keyword evidence="2" id="KW-1185">Reference proteome</keyword>
<dbReference type="AlphaFoldDB" id="I4AIM5"/>
<proteinExistence type="predicted"/>
<accession>I4AIM5</accession>
<evidence type="ECO:0000313" key="2">
    <source>
        <dbReference type="Proteomes" id="UP000006054"/>
    </source>
</evidence>
<dbReference type="KEGG" id="fli:Fleli_1379"/>
<name>I4AIM5_BERLS</name>
<gene>
    <name evidence="1" type="ordered locus">Fleli_1379</name>
</gene>
<protein>
    <submittedName>
        <fullName evidence="1">Uncharacterized protein</fullName>
    </submittedName>
</protein>
<dbReference type="HOGENOM" id="CLU_873610_0_0_10"/>
<evidence type="ECO:0000313" key="1">
    <source>
        <dbReference type="EMBL" id="AFM03810.1"/>
    </source>
</evidence>
<sequence precursor="true">MKKTTLPLVLWVLVLVVSLSLAYDIFSRKQTFEQTIALVEQSNERLRGFFELYEQDKNKIGYFKTNWKKVKGDSLKHLQGMEYAYEKSQSLRERIDAFRQEMIISNSNSSDENKTLFLSDNEQNLLKDSLKTYHYNILTKDCKDCSLGSDAYSDAELNLWELEKTLPLVWNTALLSLEAKTWLLQHRIIDFHSKDYLNKEVANFPYNNGELYVKSEFKIVEEGKRYNGQVFYGMSVPMLYSYLSMKTDFQKVIVDNYGEGRVLFTTWTSSYDQSGEFHKTWEGDIYIVENFMLLDNAFQFKDTTLRVEDDYMLIRESY</sequence>
<reference evidence="2" key="1">
    <citation type="submission" date="2012-06" db="EMBL/GenBank/DDBJ databases">
        <title>The complete genome of Flexibacter litoralis DSM 6794.</title>
        <authorList>
            <person name="Lucas S."/>
            <person name="Copeland A."/>
            <person name="Lapidus A."/>
            <person name="Glavina del Rio T."/>
            <person name="Dalin E."/>
            <person name="Tice H."/>
            <person name="Bruce D."/>
            <person name="Goodwin L."/>
            <person name="Pitluck S."/>
            <person name="Peters L."/>
            <person name="Ovchinnikova G."/>
            <person name="Lu M."/>
            <person name="Kyrpides N."/>
            <person name="Mavromatis K."/>
            <person name="Ivanova N."/>
            <person name="Brettin T."/>
            <person name="Detter J.C."/>
            <person name="Han C."/>
            <person name="Larimer F."/>
            <person name="Land M."/>
            <person name="Hauser L."/>
            <person name="Markowitz V."/>
            <person name="Cheng J.-F."/>
            <person name="Hugenholtz P."/>
            <person name="Woyke T."/>
            <person name="Wu D."/>
            <person name="Spring S."/>
            <person name="Lang E."/>
            <person name="Kopitz M."/>
            <person name="Brambilla E."/>
            <person name="Klenk H.-P."/>
            <person name="Eisen J.A."/>
        </authorList>
    </citation>
    <scope>NUCLEOTIDE SEQUENCE [LARGE SCALE GENOMIC DNA]</scope>
    <source>
        <strain evidence="2">ATCC 23117 / DSM 6794 / NBRC 15988 / NCIMB 1366 / Sio-4</strain>
    </source>
</reference>
<dbReference type="OrthoDB" id="9850237at2"/>